<accession>A0A9D3XBY4</accession>
<sequence>MATGTLGQTELEKIVRVRGGNICPYCGAAIKGPGRSSVQHLGVYRQKETRSTWNPVLGSTALFLTCRKENWNECGFVPIPQPAGKSAPKGRAQVRGAGIPNSQDSTLLLSTHATYLQKSRKLPTPPSPDRSAPPFLVSTQNASLR</sequence>
<evidence type="ECO:0000313" key="3">
    <source>
        <dbReference type="Proteomes" id="UP000827986"/>
    </source>
</evidence>
<proteinExistence type="predicted"/>
<protein>
    <submittedName>
        <fullName evidence="2">Uncharacterized protein</fullName>
    </submittedName>
</protein>
<comment type="caution">
    <text evidence="2">The sequence shown here is derived from an EMBL/GenBank/DDBJ whole genome shotgun (WGS) entry which is preliminary data.</text>
</comment>
<name>A0A9D3XBY4_9SAUR</name>
<dbReference type="Proteomes" id="UP000827986">
    <property type="component" value="Unassembled WGS sequence"/>
</dbReference>
<keyword evidence="3" id="KW-1185">Reference proteome</keyword>
<gene>
    <name evidence="2" type="ORF">KIL84_021144</name>
</gene>
<evidence type="ECO:0000256" key="1">
    <source>
        <dbReference type="SAM" id="MobiDB-lite"/>
    </source>
</evidence>
<feature type="region of interest" description="Disordered" evidence="1">
    <location>
        <begin position="116"/>
        <end position="145"/>
    </location>
</feature>
<feature type="region of interest" description="Disordered" evidence="1">
    <location>
        <begin position="80"/>
        <end position="104"/>
    </location>
</feature>
<evidence type="ECO:0000313" key="2">
    <source>
        <dbReference type="EMBL" id="KAH1176410.1"/>
    </source>
</evidence>
<dbReference type="AlphaFoldDB" id="A0A9D3XBY4"/>
<reference evidence="2" key="1">
    <citation type="submission" date="2021-09" db="EMBL/GenBank/DDBJ databases">
        <title>The genome of Mauremys mutica provides insights into the evolution of semi-aquatic lifestyle.</title>
        <authorList>
            <person name="Gong S."/>
            <person name="Gao Y."/>
        </authorList>
    </citation>
    <scope>NUCLEOTIDE SEQUENCE</scope>
    <source>
        <strain evidence="2">MM-2020</strain>
        <tissue evidence="2">Muscle</tissue>
    </source>
</reference>
<dbReference type="EMBL" id="JAHDVG010000475">
    <property type="protein sequence ID" value="KAH1176410.1"/>
    <property type="molecule type" value="Genomic_DNA"/>
</dbReference>
<organism evidence="2 3">
    <name type="scientific">Mauremys mutica</name>
    <name type="common">yellowpond turtle</name>
    <dbReference type="NCBI Taxonomy" id="74926"/>
    <lineage>
        <taxon>Eukaryota</taxon>
        <taxon>Metazoa</taxon>
        <taxon>Chordata</taxon>
        <taxon>Craniata</taxon>
        <taxon>Vertebrata</taxon>
        <taxon>Euteleostomi</taxon>
        <taxon>Archelosauria</taxon>
        <taxon>Testudinata</taxon>
        <taxon>Testudines</taxon>
        <taxon>Cryptodira</taxon>
        <taxon>Durocryptodira</taxon>
        <taxon>Testudinoidea</taxon>
        <taxon>Geoemydidae</taxon>
        <taxon>Geoemydinae</taxon>
        <taxon>Mauremys</taxon>
    </lineage>
</organism>